<evidence type="ECO:0000313" key="2">
    <source>
        <dbReference type="EMBL" id="AUR01884.1"/>
    </source>
</evidence>
<organism evidence="2 3">
    <name type="scientific">Phaeobacter inhibens</name>
    <dbReference type="NCBI Taxonomy" id="221822"/>
    <lineage>
        <taxon>Bacteria</taxon>
        <taxon>Pseudomonadati</taxon>
        <taxon>Pseudomonadota</taxon>
        <taxon>Alphaproteobacteria</taxon>
        <taxon>Rhodobacterales</taxon>
        <taxon>Roseobacteraceae</taxon>
        <taxon>Phaeobacter</taxon>
    </lineage>
</organism>
<geneLocation type="plasmid" evidence="3">
    <name>pp88_f</name>
</geneLocation>
<dbReference type="InterPro" id="IPR036237">
    <property type="entry name" value="Xyl_isomerase-like_sf"/>
</dbReference>
<dbReference type="SUPFAM" id="SSF51658">
    <property type="entry name" value="Xylose isomerase-like"/>
    <property type="match status" value="1"/>
</dbReference>
<accession>A0A2I7KH41</accession>
<dbReference type="Gene3D" id="3.20.20.150">
    <property type="entry name" value="Divalent-metal-dependent TIM barrel enzymes"/>
    <property type="match status" value="1"/>
</dbReference>
<dbReference type="InterPro" id="IPR050312">
    <property type="entry name" value="IolE/XylAMocC-like"/>
</dbReference>
<dbReference type="PANTHER" id="PTHR12110:SF41">
    <property type="entry name" value="INOSOSE DEHYDRATASE"/>
    <property type="match status" value="1"/>
</dbReference>
<dbReference type="EMBL" id="CP010731">
    <property type="protein sequence ID" value="AUR01884.1"/>
    <property type="molecule type" value="Genomic_DNA"/>
</dbReference>
<evidence type="ECO:0000313" key="3">
    <source>
        <dbReference type="Proteomes" id="UP000236447"/>
    </source>
</evidence>
<reference evidence="2 3" key="1">
    <citation type="journal article" date="2017" name="Front. Microbiol.">
        <title>Phaeobacter piscinae sp. nov., a species of the Roseobacter group and potential aquaculture probiont.</title>
        <authorList>
            <person name="Sonnenschein E.C."/>
            <person name="Phippen C.B.W."/>
            <person name="Nielsen K.F."/>
            <person name="Mateiu R.V."/>
            <person name="Melchiorsen J."/>
            <person name="Gram L."/>
            <person name="Overmann J."/>
            <person name="Freese H.M."/>
        </authorList>
    </citation>
    <scope>NUCLEOTIDE SEQUENCE [LARGE SCALE GENOMIC DNA]</scope>
    <source>
        <strain evidence="2 3">P88</strain>
        <plasmid evidence="2">pP88_f</plasmid>
    </source>
</reference>
<dbReference type="RefSeq" id="WP_102884732.1">
    <property type="nucleotide sequence ID" value="NZ_CP010731.1"/>
</dbReference>
<dbReference type="PANTHER" id="PTHR12110">
    <property type="entry name" value="HYDROXYPYRUVATE ISOMERASE"/>
    <property type="match status" value="1"/>
</dbReference>
<dbReference type="AlphaFoldDB" id="A0A2I7KH41"/>
<keyword evidence="2" id="KW-0614">Plasmid</keyword>
<protein>
    <submittedName>
        <fullName evidence="2">Xylose isomerase-like TIM barrel</fullName>
    </submittedName>
</protein>
<reference evidence="2 3" key="2">
    <citation type="journal article" date="2017" name="Genome Biol. Evol.">
        <title>Trajectories and Drivers of Genome Evolution in Surface-Associated Marine Phaeobacter.</title>
        <authorList>
            <person name="Freese H.M."/>
            <person name="Sikorski J."/>
            <person name="Bunk B."/>
            <person name="Scheuner C."/>
            <person name="Meier-Kolthoff J.P."/>
            <person name="Sproer C."/>
            <person name="Gram L."/>
            <person name="Overmann J."/>
        </authorList>
    </citation>
    <scope>NUCLEOTIDE SEQUENCE [LARGE SCALE GENOMIC DNA]</scope>
    <source>
        <strain evidence="2 3">P88</strain>
        <plasmid evidence="2">pP88_f</plasmid>
    </source>
</reference>
<feature type="domain" description="Xylose isomerase-like TIM barrel" evidence="1">
    <location>
        <begin position="23"/>
        <end position="228"/>
    </location>
</feature>
<dbReference type="InterPro" id="IPR013022">
    <property type="entry name" value="Xyl_isomerase-like_TIM-brl"/>
</dbReference>
<proteinExistence type="predicted"/>
<name>A0A2I7KH41_9RHOB</name>
<keyword evidence="2" id="KW-0413">Isomerase</keyword>
<dbReference type="GO" id="GO:0016853">
    <property type="term" value="F:isomerase activity"/>
    <property type="evidence" value="ECO:0007669"/>
    <property type="project" value="UniProtKB-KW"/>
</dbReference>
<sequence length="247" mass="26548">MTAISYQLYGSRNWPLADTLSMLAEAGYKHVEGYGALFAQAPSLAEDLRAAGLSMPTLHYGLDDLERDPQAAIDLGRAVGAEAIFAPMLQAPDRPVDPVGWQAFAARLVAAGRPLQEAGFVFGWHNHDFELADLGDGVMPLDIIAGAAPELKLELDLGWTARAGHDPVAMVERFAGQIHAAHIKDVAPAGACTDEDGWADVGHGMVTWAPVHAALQQAGVRRYVIEHDNPSDHRRCARRSLATVQAF</sequence>
<dbReference type="Pfam" id="PF01261">
    <property type="entry name" value="AP_endonuc_2"/>
    <property type="match status" value="1"/>
</dbReference>
<evidence type="ECO:0000259" key="1">
    <source>
        <dbReference type="Pfam" id="PF01261"/>
    </source>
</evidence>
<gene>
    <name evidence="2" type="ORF">PhaeoP88_04572</name>
</gene>
<dbReference type="Proteomes" id="UP000236447">
    <property type="component" value="Plasmid pP88_f"/>
</dbReference>